<feature type="compositionally biased region" description="Polar residues" evidence="1">
    <location>
        <begin position="291"/>
        <end position="307"/>
    </location>
</feature>
<evidence type="ECO:0000313" key="3">
    <source>
        <dbReference type="Proteomes" id="UP000750334"/>
    </source>
</evidence>
<sequence>MPQHIPIYAHYSSSSGVSPIKRVAATDISIEEEAEPCEKHDKIGCKECTRAQQSKMDQVLKRSISSNAVNNIKHRRSIANLHRTLSQTSVYSTGSTTDNTPEYDDFINLLSGDNYYNRADYLWDSLPSETKNIFMKQLIDKRHLERVHDQNALYNETKNIYKSGRGSVVSQILRKRNNTSRNQRDRHHSPQTQDKRNRIIREIADEIYDELMKDGVRQERHSFDSGDTQRRNSIHQETYLEHEKEQIDLKIKELNELIDKLSNFSPLVTPSTDEVQPSTANLVLTTSSISAKLPSKQTRQKTITPPNKANHKESTPEVNNNKNTTFMGCLSLKSKHFMNKFRHKKKKPAALNLYRSPNEK</sequence>
<dbReference type="OrthoDB" id="4070512at2759"/>
<accession>A0A9P6WBG9</accession>
<evidence type="ECO:0000313" key="2">
    <source>
        <dbReference type="EMBL" id="KAG0669046.1"/>
    </source>
</evidence>
<proteinExistence type="predicted"/>
<feature type="region of interest" description="Disordered" evidence="1">
    <location>
        <begin position="175"/>
        <end position="196"/>
    </location>
</feature>
<protein>
    <submittedName>
        <fullName evidence="2">Uncharacterized protein</fullName>
    </submittedName>
</protein>
<evidence type="ECO:0000256" key="1">
    <source>
        <dbReference type="SAM" id="MobiDB-lite"/>
    </source>
</evidence>
<organism evidence="2 3">
    <name type="scientific">Maudiozyma exigua</name>
    <name type="common">Yeast</name>
    <name type="synonym">Kazachstania exigua</name>
    <dbReference type="NCBI Taxonomy" id="34358"/>
    <lineage>
        <taxon>Eukaryota</taxon>
        <taxon>Fungi</taxon>
        <taxon>Dikarya</taxon>
        <taxon>Ascomycota</taxon>
        <taxon>Saccharomycotina</taxon>
        <taxon>Saccharomycetes</taxon>
        <taxon>Saccharomycetales</taxon>
        <taxon>Saccharomycetaceae</taxon>
        <taxon>Maudiozyma</taxon>
    </lineage>
</organism>
<gene>
    <name evidence="2" type="ORF">C6P45_004186</name>
</gene>
<feature type="region of interest" description="Disordered" evidence="1">
    <location>
        <begin position="291"/>
        <end position="323"/>
    </location>
</feature>
<reference evidence="2 3" key="1">
    <citation type="submission" date="2020-11" db="EMBL/GenBank/DDBJ databases">
        <title>Kefir isolates.</title>
        <authorList>
            <person name="Marcisauskas S."/>
            <person name="Kim Y."/>
            <person name="Blasche S."/>
        </authorList>
    </citation>
    <scope>NUCLEOTIDE SEQUENCE [LARGE SCALE GENOMIC DNA]</scope>
    <source>
        <strain evidence="2 3">OG2</strain>
    </source>
</reference>
<comment type="caution">
    <text evidence="2">The sequence shown here is derived from an EMBL/GenBank/DDBJ whole genome shotgun (WGS) entry which is preliminary data.</text>
</comment>
<name>A0A9P6WBG9_MAUEX</name>
<dbReference type="Proteomes" id="UP000750334">
    <property type="component" value="Unassembled WGS sequence"/>
</dbReference>
<dbReference type="EMBL" id="PUHR01000051">
    <property type="protein sequence ID" value="KAG0669046.1"/>
    <property type="molecule type" value="Genomic_DNA"/>
</dbReference>
<feature type="compositionally biased region" description="Basic residues" evidence="1">
    <location>
        <begin position="175"/>
        <end position="189"/>
    </location>
</feature>
<dbReference type="AlphaFoldDB" id="A0A9P6WBG9"/>
<keyword evidence="3" id="KW-1185">Reference proteome</keyword>